<dbReference type="InterPro" id="IPR012312">
    <property type="entry name" value="Hemerythrin-like"/>
</dbReference>
<evidence type="ECO:0000259" key="5">
    <source>
        <dbReference type="Pfam" id="PF01814"/>
    </source>
</evidence>
<dbReference type="NCBIfam" id="TIGR02481">
    <property type="entry name" value="hemeryth_dom"/>
    <property type="match status" value="2"/>
</dbReference>
<comment type="similarity">
    <text evidence="1">Belongs to the hemerythrin family.</text>
</comment>
<dbReference type="NCBIfam" id="NF033749">
    <property type="entry name" value="bact_hemeryth"/>
    <property type="match status" value="2"/>
</dbReference>
<comment type="caution">
    <text evidence="6">The sequence shown here is derived from an EMBL/GenBank/DDBJ whole genome shotgun (WGS) entry which is preliminary data.</text>
</comment>
<dbReference type="AlphaFoldDB" id="A0A2M9Y774"/>
<dbReference type="Proteomes" id="UP000297891">
    <property type="component" value="Unassembled WGS sequence"/>
</dbReference>
<feature type="domain" description="Hemerythrin-like" evidence="5">
    <location>
        <begin position="207"/>
        <end position="321"/>
    </location>
</feature>
<protein>
    <submittedName>
        <fullName evidence="6">Hemerythrin</fullName>
    </submittedName>
</protein>
<dbReference type="InterPro" id="IPR050669">
    <property type="entry name" value="Hemerythrin"/>
</dbReference>
<keyword evidence="4" id="KW-0408">Iron</keyword>
<dbReference type="InterPro" id="IPR016131">
    <property type="entry name" value="Haemerythrin_Fe_BS"/>
</dbReference>
<dbReference type="RefSeq" id="WP_100789361.1">
    <property type="nucleotide sequence ID" value="NZ_NPDQ01000001.1"/>
</dbReference>
<dbReference type="PANTHER" id="PTHR37164">
    <property type="entry name" value="BACTERIOHEMERYTHRIN"/>
    <property type="match status" value="1"/>
</dbReference>
<feature type="domain" description="Hemerythrin-like" evidence="5">
    <location>
        <begin position="24"/>
        <end position="139"/>
    </location>
</feature>
<proteinExistence type="inferred from homology"/>
<dbReference type="PANTHER" id="PTHR37164:SF1">
    <property type="entry name" value="BACTERIOHEMERYTHRIN"/>
    <property type="match status" value="1"/>
</dbReference>
<dbReference type="GO" id="GO:0046872">
    <property type="term" value="F:metal ion binding"/>
    <property type="evidence" value="ECO:0007669"/>
    <property type="project" value="UniProtKB-KW"/>
</dbReference>
<keyword evidence="7" id="KW-1185">Reference proteome</keyword>
<reference evidence="6" key="1">
    <citation type="journal article" date="2019" name="PLoS Negl. Trop. Dis.">
        <title>Revisiting the worldwide diversity of Leptospira species in the environment.</title>
        <authorList>
            <person name="Vincent A.T."/>
            <person name="Schiettekatte O."/>
            <person name="Bourhy P."/>
            <person name="Veyrier F.J."/>
            <person name="Picardeau M."/>
        </authorList>
    </citation>
    <scope>NUCLEOTIDE SEQUENCE [LARGE SCALE GENOMIC DNA]</scope>
    <source>
        <strain evidence="6">201800277</strain>
    </source>
</reference>
<evidence type="ECO:0000313" key="7">
    <source>
        <dbReference type="Proteomes" id="UP000297891"/>
    </source>
</evidence>
<dbReference type="GO" id="GO:0005344">
    <property type="term" value="F:oxygen carrier activity"/>
    <property type="evidence" value="ECO:0007669"/>
    <property type="project" value="UniProtKB-KW"/>
</dbReference>
<name>A0A2M9Y774_9LEPT</name>
<evidence type="ECO:0000256" key="1">
    <source>
        <dbReference type="ARBA" id="ARBA00010587"/>
    </source>
</evidence>
<dbReference type="EMBL" id="RQFP01000001">
    <property type="protein sequence ID" value="TGK95675.1"/>
    <property type="molecule type" value="Genomic_DNA"/>
</dbReference>
<keyword evidence="2" id="KW-0813">Transport</keyword>
<dbReference type="InterPro" id="IPR035938">
    <property type="entry name" value="Hemerythrin-like_sf"/>
</dbReference>
<dbReference type="Gene3D" id="1.20.120.50">
    <property type="entry name" value="Hemerythrin-like"/>
    <property type="match status" value="2"/>
</dbReference>
<evidence type="ECO:0000256" key="2">
    <source>
        <dbReference type="ARBA" id="ARBA00022621"/>
    </source>
</evidence>
<dbReference type="Pfam" id="PF01814">
    <property type="entry name" value="Hemerythrin"/>
    <property type="match status" value="2"/>
</dbReference>
<accession>A0A2M9Y774</accession>
<gene>
    <name evidence="6" type="ORF">EHQ30_03295</name>
</gene>
<dbReference type="SUPFAM" id="SSF47188">
    <property type="entry name" value="Hemerythrin-like"/>
    <property type="match status" value="2"/>
</dbReference>
<dbReference type="InterPro" id="IPR012827">
    <property type="entry name" value="Hemerythrin_metal-bd"/>
</dbReference>
<evidence type="ECO:0000313" key="6">
    <source>
        <dbReference type="EMBL" id="TGK95675.1"/>
    </source>
</evidence>
<sequence>MQKDYSAHLDSLRITWLSEPFHLGIPIIDLQHVWLVHIILELEETIVESEKDGSDVDVHSSFRKALDYVAEHFTLEEDILEHFNYPKYKEHVQGHRQFVERLTEKYYEAKNNQMAALGILQILKKWLFQHILHDDTDYAEFFKSSGVDLKSYCNEMLKSGKYPISKEQLLIYQNIVQMDTSHIALHEQSIDTIQEIRNIWKTYNLSTGIPIIDLQHVWLLKMIVELDHSLKLGDGSSETFQKVIASAIEYTKDHFSVEDKIMRYFRYTDVVQHMNQHKRFIDFIKTRNDEFKLGHPRAGLHLVQDLRNWLLSHIALEDKKIGIAFEARVRELSEFTKKLHQAGEIVISREQKNLYKLVMQSAPDPLD</sequence>
<dbReference type="CDD" id="cd12107">
    <property type="entry name" value="Hemerythrin"/>
    <property type="match status" value="2"/>
</dbReference>
<evidence type="ECO:0000256" key="3">
    <source>
        <dbReference type="ARBA" id="ARBA00022723"/>
    </source>
</evidence>
<organism evidence="6 7">
    <name type="scientific">Leptospira brenneri</name>
    <dbReference type="NCBI Taxonomy" id="2023182"/>
    <lineage>
        <taxon>Bacteria</taxon>
        <taxon>Pseudomonadati</taxon>
        <taxon>Spirochaetota</taxon>
        <taxon>Spirochaetia</taxon>
        <taxon>Leptospirales</taxon>
        <taxon>Leptospiraceae</taxon>
        <taxon>Leptospira</taxon>
    </lineage>
</organism>
<dbReference type="PROSITE" id="PS00550">
    <property type="entry name" value="HEMERYTHRINS"/>
    <property type="match status" value="1"/>
</dbReference>
<keyword evidence="3" id="KW-0479">Metal-binding</keyword>
<keyword evidence="2" id="KW-0561">Oxygen transport</keyword>
<evidence type="ECO:0000256" key="4">
    <source>
        <dbReference type="ARBA" id="ARBA00023004"/>
    </source>
</evidence>
<dbReference type="OrthoDB" id="9797092at2"/>